<evidence type="ECO:0000313" key="3">
    <source>
        <dbReference type="EMBL" id="CAF2024186.1"/>
    </source>
</evidence>
<dbReference type="OrthoDB" id="9981685at2759"/>
<evidence type="ECO:0000313" key="6">
    <source>
        <dbReference type="Proteomes" id="UP000663855"/>
    </source>
</evidence>
<gene>
    <name evidence="2" type="ORF">CJN711_LOCUS20564</name>
    <name evidence="5" type="ORF">GIL414_LOCUS8352</name>
    <name evidence="1" type="ORF">KQP761_LOCUS7606</name>
    <name evidence="3" type="ORF">MBJ925_LOCUS9422</name>
    <name evidence="4" type="ORF">SMN809_LOCUS6521</name>
</gene>
<name>A0A815IVE2_9BILA</name>
<dbReference type="AlphaFoldDB" id="A0A815IVE2"/>
<evidence type="ECO:0000313" key="2">
    <source>
        <dbReference type="EMBL" id="CAF1373393.1"/>
    </source>
</evidence>
<dbReference type="PANTHER" id="PTHR46068">
    <property type="entry name" value="PROTEIN CBG27172"/>
    <property type="match status" value="1"/>
</dbReference>
<dbReference type="EMBL" id="CAJNOW010002613">
    <property type="protein sequence ID" value="CAF1358487.1"/>
    <property type="molecule type" value="Genomic_DNA"/>
</dbReference>
<organism evidence="2 6">
    <name type="scientific">Rotaria magnacalcarata</name>
    <dbReference type="NCBI Taxonomy" id="392030"/>
    <lineage>
        <taxon>Eukaryota</taxon>
        <taxon>Metazoa</taxon>
        <taxon>Spiralia</taxon>
        <taxon>Gnathifera</taxon>
        <taxon>Rotifera</taxon>
        <taxon>Eurotatoria</taxon>
        <taxon>Bdelloidea</taxon>
        <taxon>Philodinida</taxon>
        <taxon>Philodinidae</taxon>
        <taxon>Rotaria</taxon>
    </lineage>
</organism>
<accession>A0A815IVE2</accession>
<evidence type="ECO:0000313" key="5">
    <source>
        <dbReference type="EMBL" id="CAF3936576.1"/>
    </source>
</evidence>
<comment type="caution">
    <text evidence="2">The sequence shown here is derived from an EMBL/GenBank/DDBJ whole genome shotgun (WGS) entry which is preliminary data.</text>
</comment>
<dbReference type="PANTHER" id="PTHR46068:SF1">
    <property type="entry name" value="TRANSPOSASE IS30-LIKE HTH DOMAIN-CONTAINING PROTEIN"/>
    <property type="match status" value="1"/>
</dbReference>
<dbReference type="GO" id="GO:0003676">
    <property type="term" value="F:nucleic acid binding"/>
    <property type="evidence" value="ECO:0007669"/>
    <property type="project" value="InterPro"/>
</dbReference>
<dbReference type="EMBL" id="CAJNRE010003516">
    <property type="protein sequence ID" value="CAF2024186.1"/>
    <property type="molecule type" value="Genomic_DNA"/>
</dbReference>
<dbReference type="Proteomes" id="UP000676336">
    <property type="component" value="Unassembled WGS sequence"/>
</dbReference>
<dbReference type="Proteomes" id="UP000663855">
    <property type="component" value="Unassembled WGS sequence"/>
</dbReference>
<dbReference type="Proteomes" id="UP000663834">
    <property type="component" value="Unassembled WGS sequence"/>
</dbReference>
<proteinExistence type="predicted"/>
<evidence type="ECO:0000313" key="4">
    <source>
        <dbReference type="EMBL" id="CAF3898740.1"/>
    </source>
</evidence>
<dbReference type="Proteomes" id="UP000681720">
    <property type="component" value="Unassembled WGS sequence"/>
</dbReference>
<evidence type="ECO:0000313" key="1">
    <source>
        <dbReference type="EMBL" id="CAF1358487.1"/>
    </source>
</evidence>
<protein>
    <recommendedName>
        <fullName evidence="7">Transposase</fullName>
    </recommendedName>
</protein>
<dbReference type="InterPro" id="IPR036397">
    <property type="entry name" value="RNaseH_sf"/>
</dbReference>
<dbReference type="EMBL" id="CAJOBJ010002704">
    <property type="protein sequence ID" value="CAF3936576.1"/>
    <property type="molecule type" value="Genomic_DNA"/>
</dbReference>
<dbReference type="EMBL" id="CAJOBI010001769">
    <property type="protein sequence ID" value="CAF3898740.1"/>
    <property type="molecule type" value="Genomic_DNA"/>
</dbReference>
<dbReference type="Gene3D" id="3.30.420.10">
    <property type="entry name" value="Ribonuclease H-like superfamily/Ribonuclease H"/>
    <property type="match status" value="1"/>
</dbReference>
<reference evidence="2" key="1">
    <citation type="submission" date="2021-02" db="EMBL/GenBank/DDBJ databases">
        <authorList>
            <person name="Nowell W R."/>
        </authorList>
    </citation>
    <scope>NUCLEOTIDE SEQUENCE</scope>
</reference>
<evidence type="ECO:0008006" key="7">
    <source>
        <dbReference type="Google" id="ProtNLM"/>
    </source>
</evidence>
<sequence>MKSKDLQQVVFRKYEDGDGPTKIFRDLNGSLELATIKRWCKMIRNTGSIQLSKPPGGPRFARTSKTIQKVKYKLNQKKMASVRSLAKDCSISKSSSHRILKVDMKLYPYKMRIEPKLTEEHKNKRKKFVNWVGHNFRKEDTMRILFSDEKIFDLDGMYNSQNQRIWAASRDEADEKGGIKVKQKFPQKVMVWLGVCSKGATPLIIFDPGTVDHAEYIQKVLPVALKYGNKTFGKHWTFQQDGAKPHIHHLTQTWCQDNFPSFIDKDHWPPNSPDFNLLDYCIWDEFAQCFNWKKVTSKVTLIDELKCAVKKSRQDVVLQSCSSWTARLNRVLKNGGGYLRK</sequence>
<dbReference type="Proteomes" id="UP000663824">
    <property type="component" value="Unassembled WGS sequence"/>
</dbReference>
<dbReference type="EMBL" id="CAJNOV010009615">
    <property type="protein sequence ID" value="CAF1373393.1"/>
    <property type="molecule type" value="Genomic_DNA"/>
</dbReference>